<dbReference type="FunFam" id="1.20.1250.20:FF:000002">
    <property type="entry name" value="Sugar transport protein 13"/>
    <property type="match status" value="1"/>
</dbReference>
<gene>
    <name evidence="12" type="ORF">SORBI_3006G101900</name>
</gene>
<dbReference type="PROSITE" id="PS00217">
    <property type="entry name" value="SUGAR_TRANSPORT_2"/>
    <property type="match status" value="1"/>
</dbReference>
<keyword evidence="3 9" id="KW-0813">Transport</keyword>
<evidence type="ECO:0000256" key="2">
    <source>
        <dbReference type="ARBA" id="ARBA00010992"/>
    </source>
</evidence>
<evidence type="ECO:0000256" key="5">
    <source>
        <dbReference type="ARBA" id="ARBA00022692"/>
    </source>
</evidence>
<feature type="transmembrane region" description="Helical" evidence="10">
    <location>
        <begin position="173"/>
        <end position="191"/>
    </location>
</feature>
<dbReference type="GO" id="GO:0016020">
    <property type="term" value="C:membrane"/>
    <property type="evidence" value="ECO:0007669"/>
    <property type="project" value="UniProtKB-SubCell"/>
</dbReference>
<dbReference type="InterPro" id="IPR003663">
    <property type="entry name" value="Sugar/inositol_transpt"/>
</dbReference>
<evidence type="ECO:0000313" key="12">
    <source>
        <dbReference type="EMBL" id="KXG26442.1"/>
    </source>
</evidence>
<comment type="subcellular location">
    <subcellularLocation>
        <location evidence="1">Membrane</location>
        <topology evidence="1">Multi-pass membrane protein</topology>
    </subcellularLocation>
</comment>
<feature type="transmembrane region" description="Helical" evidence="10">
    <location>
        <begin position="144"/>
        <end position="167"/>
    </location>
</feature>
<keyword evidence="6" id="KW-0769">Symport</keyword>
<dbReference type="OMA" id="TIVTWWL"/>
<accession>A0A1B6PL94</accession>
<feature type="transmembrane region" description="Helical" evidence="10">
    <location>
        <begin position="317"/>
        <end position="341"/>
    </location>
</feature>
<evidence type="ECO:0000256" key="1">
    <source>
        <dbReference type="ARBA" id="ARBA00004141"/>
    </source>
</evidence>
<dbReference type="OrthoDB" id="5296287at2759"/>
<dbReference type="PANTHER" id="PTHR23500">
    <property type="entry name" value="SOLUTE CARRIER FAMILY 2, FACILITATED GLUCOSE TRANSPORTER"/>
    <property type="match status" value="1"/>
</dbReference>
<feature type="transmembrane region" description="Helical" evidence="10">
    <location>
        <begin position="52"/>
        <end position="72"/>
    </location>
</feature>
<keyword evidence="7 10" id="KW-1133">Transmembrane helix</keyword>
<dbReference type="InterPro" id="IPR045262">
    <property type="entry name" value="STP/PLT_plant"/>
</dbReference>
<feature type="transmembrane region" description="Helical" evidence="10">
    <location>
        <begin position="353"/>
        <end position="375"/>
    </location>
</feature>
<keyword evidence="4" id="KW-0762">Sugar transport</keyword>
<protein>
    <recommendedName>
        <fullName evidence="11">Major facilitator superfamily (MFS) profile domain-containing protein</fullName>
    </recommendedName>
</protein>
<dbReference type="Proteomes" id="UP000000768">
    <property type="component" value="Chromosome 6"/>
</dbReference>
<dbReference type="eggNOG" id="KOG0254">
    <property type="taxonomic scope" value="Eukaryota"/>
</dbReference>
<evidence type="ECO:0000256" key="4">
    <source>
        <dbReference type="ARBA" id="ARBA00022597"/>
    </source>
</evidence>
<dbReference type="PANTHER" id="PTHR23500:SF73">
    <property type="entry name" value="SUGAR TRANSPORT PROTEIN MST1"/>
    <property type="match status" value="1"/>
</dbReference>
<dbReference type="Gramene" id="KXG26442">
    <property type="protein sequence ID" value="KXG26442"/>
    <property type="gene ID" value="SORBI_3006G101900"/>
</dbReference>
<feature type="transmembrane region" description="Helical" evidence="10">
    <location>
        <begin position="415"/>
        <end position="438"/>
    </location>
</feature>
<dbReference type="Gene3D" id="1.20.1250.20">
    <property type="entry name" value="MFS general substrate transporter like domains"/>
    <property type="match status" value="1"/>
</dbReference>
<dbReference type="FunCoup" id="A0A1B6PL94">
    <property type="interactions" value="82"/>
</dbReference>
<comment type="similarity">
    <text evidence="2 9">Belongs to the major facilitator superfamily. Sugar transporter (TC 2.A.1.1) family.</text>
</comment>
<feature type="transmembrane region" description="Helical" evidence="10">
    <location>
        <begin position="114"/>
        <end position="132"/>
    </location>
</feature>
<dbReference type="GO" id="GO:0015293">
    <property type="term" value="F:symporter activity"/>
    <property type="evidence" value="ECO:0007669"/>
    <property type="project" value="UniProtKB-KW"/>
</dbReference>
<feature type="transmembrane region" description="Helical" evidence="10">
    <location>
        <begin position="382"/>
        <end position="403"/>
    </location>
</feature>
<keyword evidence="5 10" id="KW-0812">Transmembrane</keyword>
<dbReference type="InterPro" id="IPR005829">
    <property type="entry name" value="Sugar_transporter_CS"/>
</dbReference>
<dbReference type="AlphaFoldDB" id="A0A1B6PL94"/>
<evidence type="ECO:0000256" key="9">
    <source>
        <dbReference type="RuleBase" id="RU003346"/>
    </source>
</evidence>
<keyword evidence="13" id="KW-1185">Reference proteome</keyword>
<reference evidence="12 13" key="1">
    <citation type="journal article" date="2009" name="Nature">
        <title>The Sorghum bicolor genome and the diversification of grasses.</title>
        <authorList>
            <person name="Paterson A.H."/>
            <person name="Bowers J.E."/>
            <person name="Bruggmann R."/>
            <person name="Dubchak I."/>
            <person name="Grimwood J."/>
            <person name="Gundlach H."/>
            <person name="Haberer G."/>
            <person name="Hellsten U."/>
            <person name="Mitros T."/>
            <person name="Poliakov A."/>
            <person name="Schmutz J."/>
            <person name="Spannagl M."/>
            <person name="Tang H."/>
            <person name="Wang X."/>
            <person name="Wicker T."/>
            <person name="Bharti A.K."/>
            <person name="Chapman J."/>
            <person name="Feltus F.A."/>
            <person name="Gowik U."/>
            <person name="Grigoriev I.V."/>
            <person name="Lyons E."/>
            <person name="Maher C.A."/>
            <person name="Martis M."/>
            <person name="Narechania A."/>
            <person name="Otillar R.P."/>
            <person name="Penning B.W."/>
            <person name="Salamov A.A."/>
            <person name="Wang Y."/>
            <person name="Zhang L."/>
            <person name="Carpita N.C."/>
            <person name="Freeling M."/>
            <person name="Gingle A.R."/>
            <person name="Hash C.T."/>
            <person name="Keller B."/>
            <person name="Klein P."/>
            <person name="Kresovich S."/>
            <person name="McCann M.C."/>
            <person name="Ming R."/>
            <person name="Peterson D.G."/>
            <person name="Mehboob-ur-Rahman"/>
            <person name="Ware D."/>
            <person name="Westhoff P."/>
            <person name="Mayer K.F."/>
            <person name="Messing J."/>
            <person name="Rokhsar D.S."/>
        </authorList>
    </citation>
    <scope>NUCLEOTIDE SEQUENCE [LARGE SCALE GENOMIC DNA]</scope>
    <source>
        <strain evidence="13">cv. BTx623</strain>
    </source>
</reference>
<feature type="transmembrane region" description="Helical" evidence="10">
    <location>
        <begin position="203"/>
        <end position="223"/>
    </location>
</feature>
<dbReference type="EMBL" id="CM000765">
    <property type="protein sequence ID" value="KXG26442.1"/>
    <property type="molecule type" value="Genomic_DNA"/>
</dbReference>
<feature type="domain" description="Major facilitator superfamily (MFS) profile" evidence="11">
    <location>
        <begin position="59"/>
        <end position="510"/>
    </location>
</feature>
<dbReference type="InterPro" id="IPR044778">
    <property type="entry name" value="MFS_STP/MST-like_plant"/>
</dbReference>
<dbReference type="CDD" id="cd17361">
    <property type="entry name" value="MFS_STP"/>
    <property type="match status" value="1"/>
</dbReference>
<dbReference type="InterPro" id="IPR020846">
    <property type="entry name" value="MFS_dom"/>
</dbReference>
<dbReference type="InParanoid" id="A0A1B6PL94"/>
<dbReference type="NCBIfam" id="TIGR00879">
    <property type="entry name" value="SP"/>
    <property type="match status" value="1"/>
</dbReference>
<evidence type="ECO:0000256" key="6">
    <source>
        <dbReference type="ARBA" id="ARBA00022847"/>
    </source>
</evidence>
<dbReference type="Pfam" id="PF00083">
    <property type="entry name" value="Sugar_tr"/>
    <property type="match status" value="1"/>
</dbReference>
<evidence type="ECO:0000256" key="3">
    <source>
        <dbReference type="ARBA" id="ARBA00022448"/>
    </source>
</evidence>
<evidence type="ECO:0000256" key="10">
    <source>
        <dbReference type="SAM" id="Phobius"/>
    </source>
</evidence>
<proteinExistence type="inferred from homology"/>
<sequence>MPASRISEAKSRGIETGVVVVLARGRGTNRQEMAGGVIVPSDGPAADYGGGLTLSVFMTCLVAASGGLIFGYDIGISGGVSEMEPFLRRFFPHVLQKMASAKGNEYCLYDSQTLTAFTSSLYVAGLFASLVASRVTRALGRQAVMLMGGALFFAGGAVTGAAVNIAMLIVGRMLLGFGVGFTNQAAPLFLAEMAPSRWRGSLTAGYQFFLALGVLTANLVNYATAHHSWGWRVSLGLAGAPAIVIFVGALFLTDTPSSLVMRGRGDGARAALLRVRGADADVDAELRDIAKAVEAARRSEDGAFRRMATRRAYRPHLVLAVAVPMFFQLTGVIVLAFFAPLVFRTVGFGSNAALMGAVILGAVNLGSLVLSTFVIDRYGRKVLFMVGGIQMVICQVAIAWIMGAKIGKGGEAAMAHPYAVAVLVFTCLHTAGFGWSWGPLGWVIPSEIFPVDIRSAGQAMNVSIGLCLTFVQTQSFLAMLCRFKYATFAYYAAWVAVMTVFIALFLPETKGIPLESMATIWGKHWYWKRFVVHDGKSDVALT</sequence>
<keyword evidence="8 10" id="KW-0472">Membrane</keyword>
<evidence type="ECO:0000313" key="13">
    <source>
        <dbReference type="Proteomes" id="UP000000768"/>
    </source>
</evidence>
<dbReference type="PROSITE" id="PS50850">
    <property type="entry name" value="MFS"/>
    <property type="match status" value="1"/>
</dbReference>
<evidence type="ECO:0000256" key="8">
    <source>
        <dbReference type="ARBA" id="ARBA00023136"/>
    </source>
</evidence>
<feature type="transmembrane region" description="Helical" evidence="10">
    <location>
        <begin position="229"/>
        <end position="252"/>
    </location>
</feature>
<dbReference type="InterPro" id="IPR036259">
    <property type="entry name" value="MFS_trans_sf"/>
</dbReference>
<evidence type="ECO:0000256" key="7">
    <source>
        <dbReference type="ARBA" id="ARBA00022989"/>
    </source>
</evidence>
<dbReference type="GO" id="GO:0015145">
    <property type="term" value="F:monosaccharide transmembrane transporter activity"/>
    <property type="evidence" value="ECO:0007669"/>
    <property type="project" value="InterPro"/>
</dbReference>
<feature type="transmembrane region" description="Helical" evidence="10">
    <location>
        <begin position="485"/>
        <end position="506"/>
    </location>
</feature>
<organism evidence="12 13">
    <name type="scientific">Sorghum bicolor</name>
    <name type="common">Sorghum</name>
    <name type="synonym">Sorghum vulgare</name>
    <dbReference type="NCBI Taxonomy" id="4558"/>
    <lineage>
        <taxon>Eukaryota</taxon>
        <taxon>Viridiplantae</taxon>
        <taxon>Streptophyta</taxon>
        <taxon>Embryophyta</taxon>
        <taxon>Tracheophyta</taxon>
        <taxon>Spermatophyta</taxon>
        <taxon>Magnoliopsida</taxon>
        <taxon>Liliopsida</taxon>
        <taxon>Poales</taxon>
        <taxon>Poaceae</taxon>
        <taxon>PACMAD clade</taxon>
        <taxon>Panicoideae</taxon>
        <taxon>Andropogonodae</taxon>
        <taxon>Andropogoneae</taxon>
        <taxon>Sorghinae</taxon>
        <taxon>Sorghum</taxon>
    </lineage>
</organism>
<dbReference type="InterPro" id="IPR005828">
    <property type="entry name" value="MFS_sugar_transport-like"/>
</dbReference>
<evidence type="ECO:0000259" key="11">
    <source>
        <dbReference type="PROSITE" id="PS50850"/>
    </source>
</evidence>
<dbReference type="SUPFAM" id="SSF103473">
    <property type="entry name" value="MFS general substrate transporter"/>
    <property type="match status" value="1"/>
</dbReference>
<reference evidence="13" key="2">
    <citation type="journal article" date="2018" name="Plant J.">
        <title>The Sorghum bicolor reference genome: improved assembly, gene annotations, a transcriptome atlas, and signatures of genome organization.</title>
        <authorList>
            <person name="McCormick R.F."/>
            <person name="Truong S.K."/>
            <person name="Sreedasyam A."/>
            <person name="Jenkins J."/>
            <person name="Shu S."/>
            <person name="Sims D."/>
            <person name="Kennedy M."/>
            <person name="Amirebrahimi M."/>
            <person name="Weers B.D."/>
            <person name="McKinley B."/>
            <person name="Mattison A."/>
            <person name="Morishige D.T."/>
            <person name="Grimwood J."/>
            <person name="Schmutz J."/>
            <person name="Mullet J.E."/>
        </authorList>
    </citation>
    <scope>NUCLEOTIDE SEQUENCE [LARGE SCALE GENOMIC DNA]</scope>
    <source>
        <strain evidence="13">cv. BTx623</strain>
    </source>
</reference>
<name>A0A1B6PL94_SORBI</name>
<dbReference type="PRINTS" id="PR00171">
    <property type="entry name" value="SUGRTRNSPORT"/>
</dbReference>